<protein>
    <submittedName>
        <fullName evidence="1">Uncharacterized protein</fullName>
    </submittedName>
</protein>
<sequence>MTDAYVIEINDEAAGIIVRTGRDYSFYASNPHYAQLEGASFSSPSKAEDAARALRRPALARAS</sequence>
<dbReference type="Proteomes" id="UP000468901">
    <property type="component" value="Unassembled WGS sequence"/>
</dbReference>
<name>A0A6N6VKS5_9HYPH</name>
<dbReference type="RefSeq" id="WP_152215108.1">
    <property type="nucleotide sequence ID" value="NZ_JBAQYD010000171.1"/>
</dbReference>
<gene>
    <name evidence="1" type="ORF">F2P47_05135</name>
</gene>
<evidence type="ECO:0000313" key="2">
    <source>
        <dbReference type="Proteomes" id="UP000468901"/>
    </source>
</evidence>
<organism evidence="1 2">
    <name type="scientific">Parvibaculum sedimenti</name>
    <dbReference type="NCBI Taxonomy" id="2608632"/>
    <lineage>
        <taxon>Bacteria</taxon>
        <taxon>Pseudomonadati</taxon>
        <taxon>Pseudomonadota</taxon>
        <taxon>Alphaproteobacteria</taxon>
        <taxon>Hyphomicrobiales</taxon>
        <taxon>Parvibaculaceae</taxon>
        <taxon>Parvibaculum</taxon>
    </lineage>
</organism>
<comment type="caution">
    <text evidence="1">The sequence shown here is derived from an EMBL/GenBank/DDBJ whole genome shotgun (WGS) entry which is preliminary data.</text>
</comment>
<evidence type="ECO:0000313" key="1">
    <source>
        <dbReference type="EMBL" id="KAB7741135.1"/>
    </source>
</evidence>
<reference evidence="1 2" key="1">
    <citation type="submission" date="2019-09" db="EMBL/GenBank/DDBJ databases">
        <title>Parvibaculum sedimenti sp. nov., isolated from sediment.</title>
        <authorList>
            <person name="Wang Y."/>
        </authorList>
    </citation>
    <scope>NUCLEOTIDE SEQUENCE [LARGE SCALE GENOMIC DNA]</scope>
    <source>
        <strain evidence="1 2">HXT-9</strain>
    </source>
</reference>
<dbReference type="EMBL" id="WESC01000004">
    <property type="protein sequence ID" value="KAB7741135.1"/>
    <property type="molecule type" value="Genomic_DNA"/>
</dbReference>
<keyword evidence="2" id="KW-1185">Reference proteome</keyword>
<accession>A0A6N6VKS5</accession>
<proteinExistence type="predicted"/>
<dbReference type="AlphaFoldDB" id="A0A6N6VKS5"/>